<dbReference type="Proteomes" id="UP000316855">
    <property type="component" value="Chromosome"/>
</dbReference>
<dbReference type="AlphaFoldDB" id="A0A517VA72"/>
<dbReference type="InterPro" id="IPR039425">
    <property type="entry name" value="RNA_pol_sigma-70-like"/>
</dbReference>
<evidence type="ECO:0000313" key="7">
    <source>
        <dbReference type="Proteomes" id="UP000316855"/>
    </source>
</evidence>
<keyword evidence="7" id="KW-1185">Reference proteome</keyword>
<gene>
    <name evidence="6" type="ORF">Pan161_15290</name>
</gene>
<comment type="similarity">
    <text evidence="1">Belongs to the sigma-70 factor family. ECF subfamily.</text>
</comment>
<dbReference type="Pfam" id="PF04542">
    <property type="entry name" value="Sigma70_r2"/>
    <property type="match status" value="1"/>
</dbReference>
<dbReference type="OrthoDB" id="6383365at2"/>
<evidence type="ECO:0000256" key="3">
    <source>
        <dbReference type="ARBA" id="ARBA00023082"/>
    </source>
</evidence>
<sequence>MEQKKQERQFTTFLTAHRRQLYAFIYSLLGDHADAEDVYQRCSMIMWDKFDQYDSACDFLPWAMGISFYEVKNFLRVSSRDRHYFSEQLLNQLFERMQNGKSVQNVQLASLENCLKSLRQKDLWLVEQVYWERRKCSSVARELGMKINAIYDRVGRIRSQLRECVKRRIAEVEHV</sequence>
<evidence type="ECO:0000256" key="1">
    <source>
        <dbReference type="ARBA" id="ARBA00010641"/>
    </source>
</evidence>
<dbReference type="GO" id="GO:0006352">
    <property type="term" value="P:DNA-templated transcription initiation"/>
    <property type="evidence" value="ECO:0007669"/>
    <property type="project" value="InterPro"/>
</dbReference>
<dbReference type="InterPro" id="IPR014284">
    <property type="entry name" value="RNA_pol_sigma-70_dom"/>
</dbReference>
<evidence type="ECO:0000256" key="2">
    <source>
        <dbReference type="ARBA" id="ARBA00023015"/>
    </source>
</evidence>
<feature type="domain" description="RNA polymerase sigma-70 region 2" evidence="5">
    <location>
        <begin position="15"/>
        <end position="79"/>
    </location>
</feature>
<proteinExistence type="inferred from homology"/>
<reference evidence="6 7" key="1">
    <citation type="submission" date="2019-02" db="EMBL/GenBank/DDBJ databases">
        <title>Deep-cultivation of Planctomycetes and their phenomic and genomic characterization uncovers novel biology.</title>
        <authorList>
            <person name="Wiegand S."/>
            <person name="Jogler M."/>
            <person name="Boedeker C."/>
            <person name="Pinto D."/>
            <person name="Vollmers J."/>
            <person name="Rivas-Marin E."/>
            <person name="Kohn T."/>
            <person name="Peeters S.H."/>
            <person name="Heuer A."/>
            <person name="Rast P."/>
            <person name="Oberbeckmann S."/>
            <person name="Bunk B."/>
            <person name="Jeske O."/>
            <person name="Meyerdierks A."/>
            <person name="Storesund J.E."/>
            <person name="Kallscheuer N."/>
            <person name="Luecker S."/>
            <person name="Lage O.M."/>
            <person name="Pohl T."/>
            <person name="Merkel B.J."/>
            <person name="Hornburger P."/>
            <person name="Mueller R.-W."/>
            <person name="Bruemmer F."/>
            <person name="Labrenz M."/>
            <person name="Spormann A.M."/>
            <person name="Op den Camp H."/>
            <person name="Overmann J."/>
            <person name="Amann R."/>
            <person name="Jetten M.S.M."/>
            <person name="Mascher T."/>
            <person name="Medema M.H."/>
            <person name="Devos D.P."/>
            <person name="Kaster A.-K."/>
            <person name="Ovreas L."/>
            <person name="Rohde M."/>
            <person name="Galperin M.Y."/>
            <person name="Jogler C."/>
        </authorList>
    </citation>
    <scope>NUCLEOTIDE SEQUENCE [LARGE SCALE GENOMIC DNA]</scope>
    <source>
        <strain evidence="6 7">Pan161</strain>
    </source>
</reference>
<dbReference type="InterPro" id="IPR013325">
    <property type="entry name" value="RNA_pol_sigma_r2"/>
</dbReference>
<dbReference type="RefSeq" id="WP_145225464.1">
    <property type="nucleotide sequence ID" value="NZ_CP036343.1"/>
</dbReference>
<evidence type="ECO:0000256" key="4">
    <source>
        <dbReference type="ARBA" id="ARBA00023163"/>
    </source>
</evidence>
<dbReference type="InterPro" id="IPR036388">
    <property type="entry name" value="WH-like_DNA-bd_sf"/>
</dbReference>
<keyword evidence="3" id="KW-0731">Sigma factor</keyword>
<dbReference type="InterPro" id="IPR014331">
    <property type="entry name" value="RNA_pol_sigma70_ECF_RHOBA"/>
</dbReference>
<dbReference type="SUPFAM" id="SSF88946">
    <property type="entry name" value="Sigma2 domain of RNA polymerase sigma factors"/>
    <property type="match status" value="1"/>
</dbReference>
<keyword evidence="4" id="KW-0804">Transcription</keyword>
<dbReference type="PANTHER" id="PTHR43133">
    <property type="entry name" value="RNA POLYMERASE ECF-TYPE SIGMA FACTO"/>
    <property type="match status" value="1"/>
</dbReference>
<organism evidence="6 7">
    <name type="scientific">Gimesia algae</name>
    <dbReference type="NCBI Taxonomy" id="2527971"/>
    <lineage>
        <taxon>Bacteria</taxon>
        <taxon>Pseudomonadati</taxon>
        <taxon>Planctomycetota</taxon>
        <taxon>Planctomycetia</taxon>
        <taxon>Planctomycetales</taxon>
        <taxon>Planctomycetaceae</taxon>
        <taxon>Gimesia</taxon>
    </lineage>
</organism>
<dbReference type="PANTHER" id="PTHR43133:SF51">
    <property type="entry name" value="RNA POLYMERASE SIGMA FACTOR"/>
    <property type="match status" value="1"/>
</dbReference>
<dbReference type="Gene3D" id="1.10.1740.10">
    <property type="match status" value="1"/>
</dbReference>
<dbReference type="InterPro" id="IPR007627">
    <property type="entry name" value="RNA_pol_sigma70_r2"/>
</dbReference>
<name>A0A517VA72_9PLAN</name>
<dbReference type="NCBIfam" id="TIGR02937">
    <property type="entry name" value="sigma70-ECF"/>
    <property type="match status" value="1"/>
</dbReference>
<dbReference type="NCBIfam" id="TIGR02989">
    <property type="entry name" value="Sig-70_gvs1"/>
    <property type="match status" value="1"/>
</dbReference>
<dbReference type="EMBL" id="CP036343">
    <property type="protein sequence ID" value="QDT89896.1"/>
    <property type="molecule type" value="Genomic_DNA"/>
</dbReference>
<evidence type="ECO:0000259" key="5">
    <source>
        <dbReference type="Pfam" id="PF04542"/>
    </source>
</evidence>
<accession>A0A517VA72</accession>
<dbReference type="Gene3D" id="1.10.10.10">
    <property type="entry name" value="Winged helix-like DNA-binding domain superfamily/Winged helix DNA-binding domain"/>
    <property type="match status" value="1"/>
</dbReference>
<dbReference type="GO" id="GO:0016987">
    <property type="term" value="F:sigma factor activity"/>
    <property type="evidence" value="ECO:0007669"/>
    <property type="project" value="UniProtKB-KW"/>
</dbReference>
<dbReference type="InterPro" id="IPR013324">
    <property type="entry name" value="RNA_pol_sigma_r3/r4-like"/>
</dbReference>
<dbReference type="KEGG" id="gax:Pan161_15290"/>
<protein>
    <submittedName>
        <fullName evidence="6">RNA polymerase sigma factor</fullName>
    </submittedName>
</protein>
<evidence type="ECO:0000313" key="6">
    <source>
        <dbReference type="EMBL" id="QDT89896.1"/>
    </source>
</evidence>
<dbReference type="SUPFAM" id="SSF88659">
    <property type="entry name" value="Sigma3 and sigma4 domains of RNA polymerase sigma factors"/>
    <property type="match status" value="1"/>
</dbReference>
<keyword evidence="2" id="KW-0805">Transcription regulation</keyword>